<comment type="caution">
    <text evidence="1">The sequence shown here is derived from an EMBL/GenBank/DDBJ whole genome shotgun (WGS) entry which is preliminary data.</text>
</comment>
<dbReference type="EMBL" id="BKCJ010001592">
    <property type="protein sequence ID" value="GEU42598.1"/>
    <property type="molecule type" value="Genomic_DNA"/>
</dbReference>
<evidence type="ECO:0000313" key="1">
    <source>
        <dbReference type="EMBL" id="GEU42598.1"/>
    </source>
</evidence>
<proteinExistence type="predicted"/>
<dbReference type="AlphaFoldDB" id="A0A699GKB2"/>
<name>A0A699GKB2_TANCI</name>
<gene>
    <name evidence="1" type="ORF">Tci_014576</name>
</gene>
<sequence>MLEREVGVDDLIGLEGMFEVGLDVMLELVLVVELDMGLVAELDMGLDDAANVGRQVGVAGLPARLVGLPLEETCLEPGPPEEEGLRSPTLVVFNPGDDNGCLDTMLFLPVAPGWRYTTVGWLGSDCGVEAVLGSDGVIEYNVDIDGGVEAVLGSDGGEDHNDEHSLNSGHRQIIVRKVVLNDGDGGMKWEGGGKGLESLW</sequence>
<accession>A0A699GKB2</accession>
<protein>
    <submittedName>
        <fullName evidence="1">Uncharacterized protein</fullName>
    </submittedName>
</protein>
<reference evidence="1" key="1">
    <citation type="journal article" date="2019" name="Sci. Rep.">
        <title>Draft genome of Tanacetum cinerariifolium, the natural source of mosquito coil.</title>
        <authorList>
            <person name="Yamashiro T."/>
            <person name="Shiraishi A."/>
            <person name="Satake H."/>
            <person name="Nakayama K."/>
        </authorList>
    </citation>
    <scope>NUCLEOTIDE SEQUENCE</scope>
</reference>
<organism evidence="1">
    <name type="scientific">Tanacetum cinerariifolium</name>
    <name type="common">Dalmatian daisy</name>
    <name type="synonym">Chrysanthemum cinerariifolium</name>
    <dbReference type="NCBI Taxonomy" id="118510"/>
    <lineage>
        <taxon>Eukaryota</taxon>
        <taxon>Viridiplantae</taxon>
        <taxon>Streptophyta</taxon>
        <taxon>Embryophyta</taxon>
        <taxon>Tracheophyta</taxon>
        <taxon>Spermatophyta</taxon>
        <taxon>Magnoliopsida</taxon>
        <taxon>eudicotyledons</taxon>
        <taxon>Gunneridae</taxon>
        <taxon>Pentapetalae</taxon>
        <taxon>asterids</taxon>
        <taxon>campanulids</taxon>
        <taxon>Asterales</taxon>
        <taxon>Asteraceae</taxon>
        <taxon>Asteroideae</taxon>
        <taxon>Anthemideae</taxon>
        <taxon>Anthemidinae</taxon>
        <taxon>Tanacetum</taxon>
    </lineage>
</organism>